<evidence type="ECO:0000256" key="1">
    <source>
        <dbReference type="ARBA" id="ARBA00006184"/>
    </source>
</evidence>
<keyword evidence="6" id="KW-1185">Reference proteome</keyword>
<keyword evidence="2" id="KW-0175">Coiled coil</keyword>
<dbReference type="RefSeq" id="XP_028533640.1">
    <property type="nucleotide sequence ID" value="XM_028677230.1"/>
</dbReference>
<dbReference type="Gene3D" id="3.40.50.300">
    <property type="entry name" value="P-loop containing nucleotide triphosphate hydrolases"/>
    <property type="match status" value="1"/>
</dbReference>
<dbReference type="PANTHER" id="PTHR10763">
    <property type="entry name" value="CELL DIVISION CONTROL PROTEIN 6-RELATED"/>
    <property type="match status" value="1"/>
</dbReference>
<protein>
    <recommendedName>
        <fullName evidence="4">ORC1/DEAH AAA+ ATPase domain-containing protein</fullName>
    </recommendedName>
</protein>
<dbReference type="GO" id="GO:0006270">
    <property type="term" value="P:DNA replication initiation"/>
    <property type="evidence" value="ECO:0007669"/>
    <property type="project" value="TreeGrafter"/>
</dbReference>
<dbReference type="VEuPathDB" id="PlasmoDB:PRELSG_1029300"/>
<accession>A0A1J1H7V6</accession>
<dbReference type="Pfam" id="PF13401">
    <property type="entry name" value="AAA_22"/>
    <property type="match status" value="1"/>
</dbReference>
<dbReference type="InterPro" id="IPR027417">
    <property type="entry name" value="P-loop_NTPase"/>
</dbReference>
<dbReference type="EMBL" id="LN835305">
    <property type="protein sequence ID" value="CRH00637.1"/>
    <property type="molecule type" value="Genomic_DNA"/>
</dbReference>
<dbReference type="PANTHER" id="PTHR10763:SF26">
    <property type="entry name" value="CELL DIVISION CONTROL PROTEIN 6 HOMOLOG"/>
    <property type="match status" value="1"/>
</dbReference>
<evidence type="ECO:0000313" key="5">
    <source>
        <dbReference type="EMBL" id="CRH00637.1"/>
    </source>
</evidence>
<feature type="compositionally biased region" description="Basic and acidic residues" evidence="3">
    <location>
        <begin position="498"/>
        <end position="508"/>
    </location>
</feature>
<feature type="coiled-coil region" evidence="2">
    <location>
        <begin position="109"/>
        <end position="136"/>
    </location>
</feature>
<dbReference type="GO" id="GO:0005634">
    <property type="term" value="C:nucleus"/>
    <property type="evidence" value="ECO:0007669"/>
    <property type="project" value="TreeGrafter"/>
</dbReference>
<dbReference type="OMA" id="HMKINQI"/>
<evidence type="ECO:0000259" key="4">
    <source>
        <dbReference type="Pfam" id="PF13401"/>
    </source>
</evidence>
<dbReference type="Proteomes" id="UP000220158">
    <property type="component" value="Chromosome 10"/>
</dbReference>
<dbReference type="InterPro" id="IPR050311">
    <property type="entry name" value="ORC1/CDC6"/>
</dbReference>
<feature type="compositionally biased region" description="Basic and acidic residues" evidence="3">
    <location>
        <begin position="470"/>
        <end position="484"/>
    </location>
</feature>
<dbReference type="GeneID" id="39736760"/>
<dbReference type="OrthoDB" id="1926878at2759"/>
<feature type="region of interest" description="Disordered" evidence="3">
    <location>
        <begin position="470"/>
        <end position="523"/>
    </location>
</feature>
<dbReference type="GO" id="GO:0033314">
    <property type="term" value="P:mitotic DNA replication checkpoint signaling"/>
    <property type="evidence" value="ECO:0007669"/>
    <property type="project" value="TreeGrafter"/>
</dbReference>
<sequence>MKINNVTCINLNKNKMKENELCKKIKNNKMYCNESNNSEKAENKNRSKLNLRTSNDDIKDKRKHTKLIKVNKEANEANDNLEISKKYKIDEQKLNENGIIKNKEIPIDTKIIEKNIEKIENAMKKLDEIEKKLIDDIYDCDKYIEFYDKSKSLLDSKDFDSDVGREEEINEIRTILKKCSNNFKSDGIFLTGPSGQGKTYSIFYIINEIEKEKKQKKKEKMEHYKNIDSSYFYVSCSNSEKPYDIFVDILQQILNKDRKSILNNIKQKYNLNGLEEVKKLFINYTSKLNNLKIVIVDELDFIAVKNVRMELRAKTHNKNYNEDVVKVLFECSQNTKCKIILVGIANSLDLIKDYTHLKINQIIYKPYNEKQFMNIIKNKLNSLEDEFVNKIFKGVSLNIHVRQISNRNGDIRSCFDAILRVFSDKRSDLEERKRNLIKLKEEILMNKIFNNQEKRNLCLLLNNQCKDDKKKEFTNDQKSSRENNNDIELSTNKRANSKKREKDDKDSLSRTNKKLKMGSNNANETNIYNEDISDTFFLEKNETPLLHNRDYNMESKFSKDAQKLKFTDLKNENTFGYETLKKEIIKIQNNNETLSEILIRKNFNANGNESLYNYSQYTPKQYYESPFKVLYKNEDDSNILYFRDKEDILNNINVEKLESFDLIIDNQIKSIENKYENFLSMPNNNTVMISDIKKITDKIPLEEHKDILFKIQSLPLIQKICLYASCNVINDTHLNLDDEDQEDISKNEIKKNIEITYYDIKKCFRAICSQLSETSCIKDILEGNTIDQAIEHFEELGILTNTKKNQKVKEKSIKIPKGLTPRFANKKNNNFSSQNKLNSVYYFNLPVCVIKQTLKEISSILSSLDKSVNF</sequence>
<name>A0A1J1H7V6_PLARL</name>
<comment type="similarity">
    <text evidence="1">Belongs to the CDC6/cdc18 family.</text>
</comment>
<dbReference type="SUPFAM" id="SSF52540">
    <property type="entry name" value="P-loop containing nucleoside triphosphate hydrolases"/>
    <property type="match status" value="1"/>
</dbReference>
<gene>
    <name evidence="5" type="ORF">PRELSG_1029300</name>
</gene>
<evidence type="ECO:0000256" key="3">
    <source>
        <dbReference type="SAM" id="MobiDB-lite"/>
    </source>
</evidence>
<reference evidence="5 6" key="1">
    <citation type="submission" date="2015-04" db="EMBL/GenBank/DDBJ databases">
        <authorList>
            <consortium name="Pathogen Informatics"/>
        </authorList>
    </citation>
    <scope>NUCLEOTIDE SEQUENCE [LARGE SCALE GENOMIC DNA]</scope>
    <source>
        <strain evidence="5 6">SGS1</strain>
    </source>
</reference>
<evidence type="ECO:0000256" key="2">
    <source>
        <dbReference type="SAM" id="Coils"/>
    </source>
</evidence>
<evidence type="ECO:0000313" key="6">
    <source>
        <dbReference type="Proteomes" id="UP000220158"/>
    </source>
</evidence>
<proteinExistence type="inferred from homology"/>
<dbReference type="GO" id="GO:0016887">
    <property type="term" value="F:ATP hydrolysis activity"/>
    <property type="evidence" value="ECO:0007669"/>
    <property type="project" value="InterPro"/>
</dbReference>
<organism evidence="5 6">
    <name type="scientific">Plasmodium relictum</name>
    <dbReference type="NCBI Taxonomy" id="85471"/>
    <lineage>
        <taxon>Eukaryota</taxon>
        <taxon>Sar</taxon>
        <taxon>Alveolata</taxon>
        <taxon>Apicomplexa</taxon>
        <taxon>Aconoidasida</taxon>
        <taxon>Haemosporida</taxon>
        <taxon>Plasmodiidae</taxon>
        <taxon>Plasmodium</taxon>
        <taxon>Plasmodium (Haemamoeba)</taxon>
    </lineage>
</organism>
<feature type="domain" description="ORC1/DEAH AAA+ ATPase" evidence="4">
    <location>
        <begin position="188"/>
        <end position="345"/>
    </location>
</feature>
<dbReference type="AlphaFoldDB" id="A0A1J1H7V6"/>
<dbReference type="InterPro" id="IPR049945">
    <property type="entry name" value="AAA_22"/>
</dbReference>
<dbReference type="KEGG" id="prel:PRELSG_1029300"/>
<dbReference type="GO" id="GO:0003688">
    <property type="term" value="F:DNA replication origin binding"/>
    <property type="evidence" value="ECO:0007669"/>
    <property type="project" value="TreeGrafter"/>
</dbReference>